<proteinExistence type="predicted"/>
<dbReference type="EMBL" id="VSSQ01127750">
    <property type="protein sequence ID" value="MPN56879.1"/>
    <property type="molecule type" value="Genomic_DNA"/>
</dbReference>
<dbReference type="InterPro" id="IPR059226">
    <property type="entry name" value="Choice_anch_Q_dom"/>
</dbReference>
<organism evidence="1">
    <name type="scientific">bioreactor metagenome</name>
    <dbReference type="NCBI Taxonomy" id="1076179"/>
    <lineage>
        <taxon>unclassified sequences</taxon>
        <taxon>metagenomes</taxon>
        <taxon>ecological metagenomes</taxon>
    </lineage>
</organism>
<dbReference type="SUPFAM" id="SSF51126">
    <property type="entry name" value="Pectin lyase-like"/>
    <property type="match status" value="1"/>
</dbReference>
<dbReference type="Gene3D" id="2.160.20.10">
    <property type="entry name" value="Single-stranded right-handed beta-helix, Pectin lyase-like"/>
    <property type="match status" value="1"/>
</dbReference>
<accession>A0A645J2E3</accession>
<gene>
    <name evidence="1" type="ORF">SDC9_204572</name>
</gene>
<sequence length="145" mass="15966">MGKEGPGTNLVQGNPLFVNYDRLEYTGDFALMKGSPAIDKGKDLGYNSDFMNKPVPMGGAPDIGAIEYDPVSSVTERNKSETLIYSSNGTIIINNYDQHKQAVIYNMLGMMIRRINLVGGKNYINMTEKQVCIVGLENGVRAIIR</sequence>
<dbReference type="AlphaFoldDB" id="A0A645J2E3"/>
<dbReference type="NCBIfam" id="NF041518">
    <property type="entry name" value="choice_anch_Q"/>
    <property type="match status" value="1"/>
</dbReference>
<protein>
    <submittedName>
        <fullName evidence="1">Uncharacterized protein</fullName>
    </submittedName>
</protein>
<reference evidence="1" key="1">
    <citation type="submission" date="2019-08" db="EMBL/GenBank/DDBJ databases">
        <authorList>
            <person name="Kucharzyk K."/>
            <person name="Murdoch R.W."/>
            <person name="Higgins S."/>
            <person name="Loffler F."/>
        </authorList>
    </citation>
    <scope>NUCLEOTIDE SEQUENCE</scope>
</reference>
<name>A0A645J2E3_9ZZZZ</name>
<comment type="caution">
    <text evidence="1">The sequence shown here is derived from an EMBL/GenBank/DDBJ whole genome shotgun (WGS) entry which is preliminary data.</text>
</comment>
<evidence type="ECO:0000313" key="1">
    <source>
        <dbReference type="EMBL" id="MPN56879.1"/>
    </source>
</evidence>
<dbReference type="InterPro" id="IPR011050">
    <property type="entry name" value="Pectin_lyase_fold/virulence"/>
</dbReference>
<dbReference type="InterPro" id="IPR012334">
    <property type="entry name" value="Pectin_lyas_fold"/>
</dbReference>